<dbReference type="NCBIfam" id="TIGR03864">
    <property type="entry name" value="PQQ_ABC_ATP"/>
    <property type="match status" value="1"/>
</dbReference>
<dbReference type="PANTHER" id="PTHR42711">
    <property type="entry name" value="ABC TRANSPORTER ATP-BINDING PROTEIN"/>
    <property type="match status" value="1"/>
</dbReference>
<dbReference type="EMBL" id="JAPDNT010000001">
    <property type="protein sequence ID" value="MCW3473263.1"/>
    <property type="molecule type" value="Genomic_DNA"/>
</dbReference>
<dbReference type="InterPro" id="IPR017871">
    <property type="entry name" value="ABC_transporter-like_CS"/>
</dbReference>
<evidence type="ECO:0000256" key="2">
    <source>
        <dbReference type="ARBA" id="ARBA00022448"/>
    </source>
</evidence>
<dbReference type="AlphaFoldDB" id="A0AA41YK14"/>
<reference evidence="7" key="1">
    <citation type="submission" date="2022-09" db="EMBL/GenBank/DDBJ databases">
        <title>Rhodovastum sp. nov. RN2-1 isolated from soil in Seongnam, South Korea.</title>
        <authorList>
            <person name="Le N.T."/>
        </authorList>
    </citation>
    <scope>NUCLEOTIDE SEQUENCE</scope>
    <source>
        <strain evidence="7">RN2-1</strain>
    </source>
</reference>
<evidence type="ECO:0000313" key="8">
    <source>
        <dbReference type="Proteomes" id="UP001165679"/>
    </source>
</evidence>
<name>A0AA41YK14_9PROT</name>
<evidence type="ECO:0000313" key="7">
    <source>
        <dbReference type="EMBL" id="MCW3473263.1"/>
    </source>
</evidence>
<keyword evidence="3" id="KW-0536">Nodulation</keyword>
<dbReference type="InterPro" id="IPR050763">
    <property type="entry name" value="ABC_transporter_ATP-binding"/>
</dbReference>
<evidence type="ECO:0000256" key="4">
    <source>
        <dbReference type="ARBA" id="ARBA00022741"/>
    </source>
</evidence>
<dbReference type="SMART" id="SM00382">
    <property type="entry name" value="AAA"/>
    <property type="match status" value="1"/>
</dbReference>
<reference evidence="7" key="2">
    <citation type="submission" date="2022-10" db="EMBL/GenBank/DDBJ databases">
        <authorList>
            <person name="Trinh H.N."/>
        </authorList>
    </citation>
    <scope>NUCLEOTIDE SEQUENCE</scope>
    <source>
        <strain evidence="7">RN2-1</strain>
    </source>
</reference>
<dbReference type="InterPro" id="IPR027417">
    <property type="entry name" value="P-loop_NTPase"/>
</dbReference>
<dbReference type="InterPro" id="IPR003439">
    <property type="entry name" value="ABC_transporter-like_ATP-bd"/>
</dbReference>
<evidence type="ECO:0000256" key="1">
    <source>
        <dbReference type="ARBA" id="ARBA00005417"/>
    </source>
</evidence>
<organism evidence="7 8">
    <name type="scientific">Limobrevibacterium gyesilva</name>
    <dbReference type="NCBI Taxonomy" id="2991712"/>
    <lineage>
        <taxon>Bacteria</taxon>
        <taxon>Pseudomonadati</taxon>
        <taxon>Pseudomonadota</taxon>
        <taxon>Alphaproteobacteria</taxon>
        <taxon>Acetobacterales</taxon>
        <taxon>Acetobacteraceae</taxon>
        <taxon>Limobrevibacterium</taxon>
    </lineage>
</organism>
<dbReference type="GO" id="GO:0005524">
    <property type="term" value="F:ATP binding"/>
    <property type="evidence" value="ECO:0007669"/>
    <property type="project" value="UniProtKB-KW"/>
</dbReference>
<dbReference type="SUPFAM" id="SSF52540">
    <property type="entry name" value="P-loop containing nucleoside triphosphate hydrolases"/>
    <property type="match status" value="1"/>
</dbReference>
<evidence type="ECO:0000256" key="5">
    <source>
        <dbReference type="ARBA" id="ARBA00022840"/>
    </source>
</evidence>
<dbReference type="Gene3D" id="3.40.50.300">
    <property type="entry name" value="P-loop containing nucleotide triphosphate hydrolases"/>
    <property type="match status" value="1"/>
</dbReference>
<dbReference type="PANTHER" id="PTHR42711:SF5">
    <property type="entry name" value="ABC TRANSPORTER ATP-BINDING PROTEIN NATA"/>
    <property type="match status" value="1"/>
</dbReference>
<evidence type="ECO:0000256" key="3">
    <source>
        <dbReference type="ARBA" id="ARBA00022458"/>
    </source>
</evidence>
<comment type="similarity">
    <text evidence="1">Belongs to the ABC transporter superfamily.</text>
</comment>
<keyword evidence="8" id="KW-1185">Reference proteome</keyword>
<evidence type="ECO:0000259" key="6">
    <source>
        <dbReference type="PROSITE" id="PS50893"/>
    </source>
</evidence>
<keyword evidence="4" id="KW-0547">Nucleotide-binding</keyword>
<dbReference type="GO" id="GO:0016887">
    <property type="term" value="F:ATP hydrolysis activity"/>
    <property type="evidence" value="ECO:0007669"/>
    <property type="project" value="InterPro"/>
</dbReference>
<keyword evidence="2" id="KW-0813">Transport</keyword>
<dbReference type="PROSITE" id="PS00211">
    <property type="entry name" value="ABC_TRANSPORTER_1"/>
    <property type="match status" value="1"/>
</dbReference>
<proteinExistence type="inferred from homology"/>
<sequence length="270" mass="28882">MNDISGKNGPELPREAPQAATSLAMPALAMDRVSHAYGCRKALVDVTLTVPQAHFTALLGLNGAGKTTLFSLITRLYDTQQGTITVLGHRVDRSPGEALRQLGVVFQARTLDLDLSVMDNLLYHAALHGIGRRTARQRAHEVLEEVELAGRARDTARDLSGGQMRRVEIARALLHQPRLLVLDEPTVGLDVASKSAIVAHVRGLVRERGVAVLWATHLMDEVEPSDDVVVLHKGRVLAAGAAANVVQGADMRTAFTMLTAGADSTGAGME</sequence>
<dbReference type="InterPro" id="IPR022467">
    <property type="entry name" value="ABC_transprt_ATP-bd_su_PQQ"/>
</dbReference>
<gene>
    <name evidence="7" type="ORF">OL599_01600</name>
</gene>
<keyword evidence="5 7" id="KW-0067">ATP-binding</keyword>
<dbReference type="Proteomes" id="UP001165679">
    <property type="component" value="Unassembled WGS sequence"/>
</dbReference>
<dbReference type="Pfam" id="PF00005">
    <property type="entry name" value="ABC_tran"/>
    <property type="match status" value="1"/>
</dbReference>
<accession>A0AA41YK14</accession>
<dbReference type="RefSeq" id="WP_264711841.1">
    <property type="nucleotide sequence ID" value="NZ_JAPDNT010000001.1"/>
</dbReference>
<protein>
    <submittedName>
        <fullName evidence="7">ATP-binding cassette domain-containing protein</fullName>
    </submittedName>
</protein>
<comment type="caution">
    <text evidence="7">The sequence shown here is derived from an EMBL/GenBank/DDBJ whole genome shotgun (WGS) entry which is preliminary data.</text>
</comment>
<dbReference type="InterPro" id="IPR003593">
    <property type="entry name" value="AAA+_ATPase"/>
</dbReference>
<feature type="domain" description="ABC transporter" evidence="6">
    <location>
        <begin position="28"/>
        <end position="258"/>
    </location>
</feature>
<dbReference type="PROSITE" id="PS50893">
    <property type="entry name" value="ABC_TRANSPORTER_2"/>
    <property type="match status" value="1"/>
</dbReference>